<dbReference type="PANTHER" id="PTHR11909">
    <property type="entry name" value="CASEIN KINASE-RELATED"/>
    <property type="match status" value="1"/>
</dbReference>
<evidence type="ECO:0000313" key="4">
    <source>
        <dbReference type="Proteomes" id="UP000494206"/>
    </source>
</evidence>
<dbReference type="GO" id="GO:0004674">
    <property type="term" value="F:protein serine/threonine kinase activity"/>
    <property type="evidence" value="ECO:0007669"/>
    <property type="project" value="UniProtKB-EC"/>
</dbReference>
<dbReference type="Proteomes" id="UP000494206">
    <property type="component" value="Unassembled WGS sequence"/>
</dbReference>
<accession>A0A8S1EXU5</accession>
<dbReference type="InterPro" id="IPR008271">
    <property type="entry name" value="Ser/Thr_kinase_AS"/>
</dbReference>
<dbReference type="AlphaFoldDB" id="A0A8S1EXU5"/>
<dbReference type="InterPro" id="IPR011009">
    <property type="entry name" value="Kinase-like_dom_sf"/>
</dbReference>
<reference evidence="3 4" key="1">
    <citation type="submission" date="2020-04" db="EMBL/GenBank/DDBJ databases">
        <authorList>
            <person name="Laetsch R D."/>
            <person name="Stevens L."/>
            <person name="Kumar S."/>
            <person name="Blaxter L. M."/>
        </authorList>
    </citation>
    <scope>NUCLEOTIDE SEQUENCE [LARGE SCALE GENOMIC DNA]</scope>
</reference>
<keyword evidence="4" id="KW-1185">Reference proteome</keyword>
<dbReference type="EMBL" id="CADEPM010000004">
    <property type="protein sequence ID" value="CAB3404370.1"/>
    <property type="molecule type" value="Genomic_DNA"/>
</dbReference>
<proteinExistence type="predicted"/>
<dbReference type="InterPro" id="IPR000719">
    <property type="entry name" value="Prot_kinase_dom"/>
</dbReference>
<feature type="domain" description="Protein kinase" evidence="2">
    <location>
        <begin position="74"/>
        <end position="352"/>
    </location>
</feature>
<dbReference type="OrthoDB" id="2687620at2759"/>
<dbReference type="SUPFAM" id="SSF56112">
    <property type="entry name" value="Protein kinase-like (PK-like)"/>
    <property type="match status" value="1"/>
</dbReference>
<evidence type="ECO:0000313" key="3">
    <source>
        <dbReference type="EMBL" id="CAB3404370.1"/>
    </source>
</evidence>
<organism evidence="3 4">
    <name type="scientific">Caenorhabditis bovis</name>
    <dbReference type="NCBI Taxonomy" id="2654633"/>
    <lineage>
        <taxon>Eukaryota</taxon>
        <taxon>Metazoa</taxon>
        <taxon>Ecdysozoa</taxon>
        <taxon>Nematoda</taxon>
        <taxon>Chromadorea</taxon>
        <taxon>Rhabditida</taxon>
        <taxon>Rhabditina</taxon>
        <taxon>Rhabditomorpha</taxon>
        <taxon>Rhabditoidea</taxon>
        <taxon>Rhabditidae</taxon>
        <taxon>Peloderinae</taxon>
        <taxon>Caenorhabditis</taxon>
    </lineage>
</organism>
<dbReference type="Gene3D" id="1.10.510.10">
    <property type="entry name" value="Transferase(Phosphotransferase) domain 1"/>
    <property type="match status" value="1"/>
</dbReference>
<sequence length="352" mass="40293">MVGALKRKIVNPPDYAPRLLRTERPDLYPPNATLENDECVLLDAYLRAKGELRSMEIVVMKASDNVDEKKQDLLRIINKYSEGRFGAIYTVQRVASIEEKVVYASNMVMIMKTSLRQSACSTNRLSREIAALKVINDTGKGREPVKRVLPILFESKVLGIPYFIMPPMDVSLEKMKTEICRKMTLACAFFIAQEVLMGIKDVHAKRIVHRDVKPANVVLNPVNNNQWYLIDFGDAIMEGRRFLLSPPDGITLPFLSLVGHQSALELIPAECKQDIESWFYLLMDLVKPLSWRKLITEPEVIEAKKDFWLNKTEIAEGPEHLRTIAELIERGVDYPYKEISLVLKDGFEKHKY</sequence>
<dbReference type="GO" id="GO:0005524">
    <property type="term" value="F:ATP binding"/>
    <property type="evidence" value="ECO:0007669"/>
    <property type="project" value="InterPro"/>
</dbReference>
<dbReference type="EC" id="2.7.11.1" evidence="1"/>
<dbReference type="PROSITE" id="PS50011">
    <property type="entry name" value="PROTEIN_KINASE_DOM"/>
    <property type="match status" value="1"/>
</dbReference>
<gene>
    <name evidence="3" type="ORF">CBOVIS_LOCUS6717</name>
</gene>
<evidence type="ECO:0000259" key="2">
    <source>
        <dbReference type="PROSITE" id="PS50011"/>
    </source>
</evidence>
<dbReference type="Pfam" id="PF00069">
    <property type="entry name" value="Pkinase"/>
    <property type="match status" value="1"/>
</dbReference>
<comment type="caution">
    <text evidence="3">The sequence shown here is derived from an EMBL/GenBank/DDBJ whole genome shotgun (WGS) entry which is preliminary data.</text>
</comment>
<dbReference type="SMART" id="SM00220">
    <property type="entry name" value="S_TKc"/>
    <property type="match status" value="1"/>
</dbReference>
<name>A0A8S1EXU5_9PELO</name>
<dbReference type="InterPro" id="IPR050235">
    <property type="entry name" value="CK1_Ser-Thr_kinase"/>
</dbReference>
<evidence type="ECO:0000256" key="1">
    <source>
        <dbReference type="ARBA" id="ARBA00012513"/>
    </source>
</evidence>
<protein>
    <recommendedName>
        <fullName evidence="1">non-specific serine/threonine protein kinase</fullName>
        <ecNumber evidence="1">2.7.11.1</ecNumber>
    </recommendedName>
</protein>
<dbReference type="PROSITE" id="PS00108">
    <property type="entry name" value="PROTEIN_KINASE_ST"/>
    <property type="match status" value="1"/>
</dbReference>